<dbReference type="Pfam" id="PF01189">
    <property type="entry name" value="Methyltr_RsmB-F"/>
    <property type="match status" value="1"/>
</dbReference>
<evidence type="ECO:0000256" key="7">
    <source>
        <dbReference type="ARBA" id="ARBA00022679"/>
    </source>
</evidence>
<dbReference type="InterPro" id="IPR049560">
    <property type="entry name" value="MeTrfase_RsmB-F_NOP2_cat"/>
</dbReference>
<name>A0A4R2THE6_9FIRM</name>
<feature type="binding site" evidence="13">
    <location>
        <position position="328"/>
    </location>
    <ligand>
        <name>S-adenosyl-L-methionine</name>
        <dbReference type="ChEBI" id="CHEBI:59789"/>
    </ligand>
</feature>
<dbReference type="EC" id="2.1.1.176" evidence="3"/>
<dbReference type="InterPro" id="IPR029063">
    <property type="entry name" value="SAM-dependent_MTases_sf"/>
</dbReference>
<dbReference type="Gene3D" id="3.40.50.150">
    <property type="entry name" value="Vaccinia Virus protein VP39"/>
    <property type="match status" value="1"/>
</dbReference>
<keyword evidence="8 13" id="KW-0949">S-adenosyl-L-methionine</keyword>
<keyword evidence="6 13" id="KW-0489">Methyltransferase</keyword>
<dbReference type="OrthoDB" id="9810297at2"/>
<comment type="subcellular location">
    <subcellularLocation>
        <location evidence="2">Cytoplasm</location>
    </subcellularLocation>
</comment>
<dbReference type="FunFam" id="1.10.940.10:FF:000006">
    <property type="entry name" value="16S rRNA (Cytosine(967)-C(5))-methyltransferase RsmB"/>
    <property type="match status" value="1"/>
</dbReference>
<dbReference type="PRINTS" id="PR02008">
    <property type="entry name" value="RCMTFAMILY"/>
</dbReference>
<evidence type="ECO:0000256" key="1">
    <source>
        <dbReference type="ARBA" id="ARBA00002724"/>
    </source>
</evidence>
<dbReference type="FunFam" id="3.40.50.150:FF:000022">
    <property type="entry name" value="Ribosomal RNA small subunit methyltransferase B"/>
    <property type="match status" value="1"/>
</dbReference>
<evidence type="ECO:0000256" key="8">
    <source>
        <dbReference type="ARBA" id="ARBA00022691"/>
    </source>
</evidence>
<evidence type="ECO:0000256" key="9">
    <source>
        <dbReference type="ARBA" id="ARBA00022884"/>
    </source>
</evidence>
<dbReference type="GO" id="GO:0006355">
    <property type="term" value="P:regulation of DNA-templated transcription"/>
    <property type="evidence" value="ECO:0007669"/>
    <property type="project" value="InterPro"/>
</dbReference>
<keyword evidence="16" id="KW-1185">Reference proteome</keyword>
<dbReference type="PROSITE" id="PS51686">
    <property type="entry name" value="SAM_MT_RSMB_NOP"/>
    <property type="match status" value="1"/>
</dbReference>
<dbReference type="SUPFAM" id="SSF48013">
    <property type="entry name" value="NusB-like"/>
    <property type="match status" value="1"/>
</dbReference>
<dbReference type="Gene3D" id="3.30.70.1170">
    <property type="entry name" value="Sun protein, domain 3"/>
    <property type="match status" value="1"/>
</dbReference>
<evidence type="ECO:0000256" key="6">
    <source>
        <dbReference type="ARBA" id="ARBA00022603"/>
    </source>
</evidence>
<feature type="domain" description="SAM-dependent MTase RsmB/NOP-type" evidence="14">
    <location>
        <begin position="169"/>
        <end position="440"/>
    </location>
</feature>
<protein>
    <recommendedName>
        <fullName evidence="3">16S rRNA (cytosine(967)-C(5))-methyltransferase</fullName>
        <ecNumber evidence="3">2.1.1.176</ecNumber>
    </recommendedName>
    <alternativeName>
        <fullName evidence="10">16S rRNA m5C967 methyltransferase</fullName>
    </alternativeName>
    <alternativeName>
        <fullName evidence="11">rRNA (cytosine-C(5)-)-methyltransferase RsmB</fullName>
    </alternativeName>
</protein>
<dbReference type="RefSeq" id="WP_132848802.1">
    <property type="nucleotide sequence ID" value="NZ_CP058648.1"/>
</dbReference>
<proteinExistence type="inferred from homology"/>
<dbReference type="GO" id="GO:0003723">
    <property type="term" value="F:RNA binding"/>
    <property type="evidence" value="ECO:0007669"/>
    <property type="project" value="UniProtKB-UniRule"/>
</dbReference>
<evidence type="ECO:0000256" key="5">
    <source>
        <dbReference type="ARBA" id="ARBA00022552"/>
    </source>
</evidence>
<keyword evidence="5" id="KW-0698">rRNA processing</keyword>
<comment type="catalytic activity">
    <reaction evidence="12">
        <text>cytidine(967) in 16S rRNA + S-adenosyl-L-methionine = 5-methylcytidine(967) in 16S rRNA + S-adenosyl-L-homocysteine + H(+)</text>
        <dbReference type="Rhea" id="RHEA:42748"/>
        <dbReference type="Rhea" id="RHEA-COMP:10219"/>
        <dbReference type="Rhea" id="RHEA-COMP:10220"/>
        <dbReference type="ChEBI" id="CHEBI:15378"/>
        <dbReference type="ChEBI" id="CHEBI:57856"/>
        <dbReference type="ChEBI" id="CHEBI:59789"/>
        <dbReference type="ChEBI" id="CHEBI:74483"/>
        <dbReference type="ChEBI" id="CHEBI:82748"/>
        <dbReference type="EC" id="2.1.1.176"/>
    </reaction>
</comment>
<keyword evidence="9 13" id="KW-0694">RNA-binding</keyword>
<feature type="active site" description="Nucleophile" evidence="13">
    <location>
        <position position="381"/>
    </location>
</feature>
<keyword evidence="7 13" id="KW-0808">Transferase</keyword>
<dbReference type="Proteomes" id="UP000295504">
    <property type="component" value="Unassembled WGS sequence"/>
</dbReference>
<keyword evidence="4" id="KW-0963">Cytoplasm</keyword>
<dbReference type="InterPro" id="IPR001678">
    <property type="entry name" value="MeTrfase_RsmB-F_NOP2_dom"/>
</dbReference>
<feature type="binding site" evidence="13">
    <location>
        <position position="310"/>
    </location>
    <ligand>
        <name>S-adenosyl-L-methionine</name>
        <dbReference type="ChEBI" id="CHEBI:59789"/>
    </ligand>
</feature>
<dbReference type="GO" id="GO:0008649">
    <property type="term" value="F:rRNA methyltransferase activity"/>
    <property type="evidence" value="ECO:0007669"/>
    <property type="project" value="InterPro"/>
</dbReference>
<feature type="binding site" evidence="13">
    <location>
        <begin position="259"/>
        <end position="265"/>
    </location>
    <ligand>
        <name>S-adenosyl-L-methionine</name>
        <dbReference type="ChEBI" id="CHEBI:59789"/>
    </ligand>
</feature>
<dbReference type="Pfam" id="PF22458">
    <property type="entry name" value="RsmF-B_ferredox"/>
    <property type="match status" value="1"/>
</dbReference>
<evidence type="ECO:0000256" key="13">
    <source>
        <dbReference type="PROSITE-ProRule" id="PRU01023"/>
    </source>
</evidence>
<evidence type="ECO:0000256" key="4">
    <source>
        <dbReference type="ARBA" id="ARBA00022490"/>
    </source>
</evidence>
<evidence type="ECO:0000256" key="3">
    <source>
        <dbReference type="ARBA" id="ARBA00012140"/>
    </source>
</evidence>
<comment type="caution">
    <text evidence="15">The sequence shown here is derived from an EMBL/GenBank/DDBJ whole genome shotgun (WGS) entry which is preliminary data.</text>
</comment>
<dbReference type="InterPro" id="IPR054728">
    <property type="entry name" value="RsmB-like_ferredoxin"/>
</dbReference>
<dbReference type="InterPro" id="IPR011023">
    <property type="entry name" value="Nop2p"/>
</dbReference>
<dbReference type="NCBIfam" id="NF011494">
    <property type="entry name" value="PRK14902.1"/>
    <property type="match status" value="1"/>
</dbReference>
<sequence length="440" mass="50791">MKDREIALKILHTIDSKGAYSNLAINKELKDKNISNLDRGFITELVYGTLENNIYIDYVIEKFSTTKLNKINLWTINILRLGIYQIMFLDKVPDFAAVNESVNLAKKFSTKTSGFTNAILRNVLRNKEKIELPDKQKDFVKYLSVKYSHAEWMVKRFMSYFTKEFTEDLFKANNERPDLYLRINTLKTNIEACIKSLEEKNIEVKRNDYIEEAITVKGINQLDELEEFKLGHIHVQDFGSMLVSRVLNPKEGEYIIDVCCAPGGKTTHMAQLMNNNGKILARDIYDHKLKLVKDNSKRLGVTIIETEVFDGMKLDEGLIEKADKVLVDAPCSGLGIIRRKPEIKYRKKADDLKELRKMQLSTLHNAAKYVKIGGELIYSTCTIDPNENESVIEEFLKEKNDYKLVAIEGFDDFKRKDGTIQLYPNIHNTDGFYIARLKRV</sequence>
<dbReference type="InterPro" id="IPR035926">
    <property type="entry name" value="NusB-like_sf"/>
</dbReference>
<evidence type="ECO:0000256" key="11">
    <source>
        <dbReference type="ARBA" id="ARBA00031088"/>
    </source>
</evidence>
<evidence type="ECO:0000256" key="10">
    <source>
        <dbReference type="ARBA" id="ARBA00030399"/>
    </source>
</evidence>
<feature type="binding site" evidence="13">
    <location>
        <position position="283"/>
    </location>
    <ligand>
        <name>S-adenosyl-L-methionine</name>
        <dbReference type="ChEBI" id="CHEBI:59789"/>
    </ligand>
</feature>
<evidence type="ECO:0000313" key="15">
    <source>
        <dbReference type="EMBL" id="TCQ01677.1"/>
    </source>
</evidence>
<dbReference type="InterPro" id="IPR006027">
    <property type="entry name" value="NusB_RsmB_TIM44"/>
</dbReference>
<dbReference type="NCBIfam" id="TIGR00563">
    <property type="entry name" value="rsmB"/>
    <property type="match status" value="1"/>
</dbReference>
<evidence type="ECO:0000256" key="2">
    <source>
        <dbReference type="ARBA" id="ARBA00004496"/>
    </source>
</evidence>
<dbReference type="SUPFAM" id="SSF53335">
    <property type="entry name" value="S-adenosyl-L-methionine-dependent methyltransferases"/>
    <property type="match status" value="1"/>
</dbReference>
<comment type="similarity">
    <text evidence="13">Belongs to the class I-like SAM-binding methyltransferase superfamily. RsmB/NOP family.</text>
</comment>
<dbReference type="InterPro" id="IPR004573">
    <property type="entry name" value="rRNA_ssu_MeTfrase_B"/>
</dbReference>
<gene>
    <name evidence="15" type="ORF">EDD79_102418</name>
</gene>
<dbReference type="EMBL" id="SLYC01000024">
    <property type="protein sequence ID" value="TCQ01677.1"/>
    <property type="molecule type" value="Genomic_DNA"/>
</dbReference>
<dbReference type="NCBIfam" id="TIGR00446">
    <property type="entry name" value="nop2p"/>
    <property type="match status" value="1"/>
</dbReference>
<dbReference type="PANTHER" id="PTHR22807">
    <property type="entry name" value="NOP2 YEAST -RELATED NOL1/NOP2/FMU SUN DOMAIN-CONTAINING"/>
    <property type="match status" value="1"/>
</dbReference>
<accession>A0A4R2THE6</accession>
<dbReference type="PANTHER" id="PTHR22807:SF53">
    <property type="entry name" value="RIBOSOMAL RNA SMALL SUBUNIT METHYLTRANSFERASE B-RELATED"/>
    <property type="match status" value="1"/>
</dbReference>
<comment type="function">
    <text evidence="1">Specifically methylates the cytosine at position 967 (m5C967) of 16S rRNA.</text>
</comment>
<dbReference type="Gene3D" id="1.10.940.10">
    <property type="entry name" value="NusB-like"/>
    <property type="match status" value="1"/>
</dbReference>
<evidence type="ECO:0000259" key="14">
    <source>
        <dbReference type="PROSITE" id="PS51686"/>
    </source>
</evidence>
<organism evidence="15 16">
    <name type="scientific">Serpentinicella alkaliphila</name>
    <dbReference type="NCBI Taxonomy" id="1734049"/>
    <lineage>
        <taxon>Bacteria</taxon>
        <taxon>Bacillati</taxon>
        <taxon>Bacillota</taxon>
        <taxon>Clostridia</taxon>
        <taxon>Peptostreptococcales</taxon>
        <taxon>Natronincolaceae</taxon>
        <taxon>Serpentinicella</taxon>
    </lineage>
</organism>
<dbReference type="Pfam" id="PF01029">
    <property type="entry name" value="NusB"/>
    <property type="match status" value="1"/>
</dbReference>
<evidence type="ECO:0000313" key="16">
    <source>
        <dbReference type="Proteomes" id="UP000295504"/>
    </source>
</evidence>
<dbReference type="InterPro" id="IPR023267">
    <property type="entry name" value="RCMT"/>
</dbReference>
<dbReference type="CDD" id="cd02440">
    <property type="entry name" value="AdoMet_MTases"/>
    <property type="match status" value="1"/>
</dbReference>
<reference evidence="15 16" key="1">
    <citation type="submission" date="2019-03" db="EMBL/GenBank/DDBJ databases">
        <title>Genomic Encyclopedia of Type Strains, Phase IV (KMG-IV): sequencing the most valuable type-strain genomes for metagenomic binning, comparative biology and taxonomic classification.</title>
        <authorList>
            <person name="Goeker M."/>
        </authorList>
    </citation>
    <scope>NUCLEOTIDE SEQUENCE [LARGE SCALE GENOMIC DNA]</scope>
    <source>
        <strain evidence="15 16">DSM 100013</strain>
    </source>
</reference>
<evidence type="ECO:0000256" key="12">
    <source>
        <dbReference type="ARBA" id="ARBA00047283"/>
    </source>
</evidence>
<dbReference type="GO" id="GO:0005737">
    <property type="term" value="C:cytoplasm"/>
    <property type="evidence" value="ECO:0007669"/>
    <property type="project" value="UniProtKB-SubCell"/>
</dbReference>
<dbReference type="AlphaFoldDB" id="A0A4R2THE6"/>